<dbReference type="EMBL" id="SOIZ01000034">
    <property type="protein sequence ID" value="TET64736.1"/>
    <property type="molecule type" value="Genomic_DNA"/>
</dbReference>
<gene>
    <name evidence="1" type="ORF">E3J48_00685</name>
</gene>
<proteinExistence type="predicted"/>
<evidence type="ECO:0008006" key="3">
    <source>
        <dbReference type="Google" id="ProtNLM"/>
    </source>
</evidence>
<comment type="caution">
    <text evidence="1">The sequence shown here is derived from an EMBL/GenBank/DDBJ whole genome shotgun (WGS) entry which is preliminary data.</text>
</comment>
<name>A0A523WCI5_UNCAE</name>
<evidence type="ECO:0000313" key="2">
    <source>
        <dbReference type="Proteomes" id="UP000319130"/>
    </source>
</evidence>
<organism evidence="1 2">
    <name type="scientific">Aerophobetes bacterium</name>
    <dbReference type="NCBI Taxonomy" id="2030807"/>
    <lineage>
        <taxon>Bacteria</taxon>
        <taxon>Candidatus Aerophobota</taxon>
    </lineage>
</organism>
<dbReference type="InterPro" id="IPR011250">
    <property type="entry name" value="OMP/PagP_B-barrel"/>
</dbReference>
<dbReference type="SUPFAM" id="SSF56925">
    <property type="entry name" value="OMPA-like"/>
    <property type="match status" value="1"/>
</dbReference>
<reference evidence="1 2" key="1">
    <citation type="submission" date="2019-03" db="EMBL/GenBank/DDBJ databases">
        <title>Metabolic potential of uncultured bacteria and archaea associated with petroleum seepage in deep-sea sediments.</title>
        <authorList>
            <person name="Dong X."/>
            <person name="Hubert C."/>
        </authorList>
    </citation>
    <scope>NUCLEOTIDE SEQUENCE [LARGE SCALE GENOMIC DNA]</scope>
    <source>
        <strain evidence="1">E29_bin52</strain>
    </source>
</reference>
<accession>A0A523WCI5</accession>
<protein>
    <recommendedName>
        <fullName evidence="3">Outer membrane protein beta-barrel domain-containing protein</fullName>
    </recommendedName>
</protein>
<evidence type="ECO:0000313" key="1">
    <source>
        <dbReference type="EMBL" id="TET64736.1"/>
    </source>
</evidence>
<sequence>MKNSKRVILAVLIIGIVLGMIPTSTHAEVPQGKGKFAIGMDSIFPVTGLSGKYWFDDKLGGQVIVGLFGDLSMYGGRALYKFQEGENHYLYGSLLVGNWTYEWDFGWLGSGTESAFGLGLTGGLEYFSERIPSLGISLEIGFSSITLEHYDFSTVMAGTGIHYYF</sequence>
<dbReference type="AlphaFoldDB" id="A0A523WCI5"/>
<dbReference type="Proteomes" id="UP000319130">
    <property type="component" value="Unassembled WGS sequence"/>
</dbReference>